<dbReference type="InterPro" id="IPR007035">
    <property type="entry name" value="Peptidase_M55"/>
</dbReference>
<evidence type="ECO:0000256" key="2">
    <source>
        <dbReference type="PIRSR" id="PIRSR015853-2"/>
    </source>
</evidence>
<feature type="binding site" evidence="2">
    <location>
        <position position="105"/>
    </location>
    <ligand>
        <name>Zn(2+)</name>
        <dbReference type="ChEBI" id="CHEBI:29105"/>
        <label>2</label>
    </ligand>
</feature>
<gene>
    <name evidence="3" type="ORF">IAD50_07250</name>
</gene>
<feature type="binding site" evidence="2">
    <location>
        <position position="135"/>
    </location>
    <ligand>
        <name>Zn(2+)</name>
        <dbReference type="ChEBI" id="CHEBI:29105"/>
        <label>2</label>
    </ligand>
</feature>
<keyword evidence="2" id="KW-0479">Metal-binding</keyword>
<feature type="binding site" evidence="2">
    <location>
        <position position="10"/>
    </location>
    <ligand>
        <name>Zn(2+)</name>
        <dbReference type="ChEBI" id="CHEBI:29105"/>
        <label>1</label>
    </ligand>
</feature>
<dbReference type="SUPFAM" id="SSF63992">
    <property type="entry name" value="Dipeptide transport protein"/>
    <property type="match status" value="1"/>
</dbReference>
<dbReference type="EMBL" id="DVMM01000152">
    <property type="protein sequence ID" value="HIU30073.1"/>
    <property type="molecule type" value="Genomic_DNA"/>
</dbReference>
<feature type="binding site" evidence="2">
    <location>
        <position position="8"/>
    </location>
    <ligand>
        <name>Zn(2+)</name>
        <dbReference type="ChEBI" id="CHEBI:29105"/>
        <label>1</label>
    </ligand>
</feature>
<proteinExistence type="predicted"/>
<evidence type="ECO:0000313" key="4">
    <source>
        <dbReference type="Proteomes" id="UP000824089"/>
    </source>
</evidence>
<reference evidence="3" key="1">
    <citation type="submission" date="2020-10" db="EMBL/GenBank/DDBJ databases">
        <authorList>
            <person name="Gilroy R."/>
        </authorList>
    </citation>
    <scope>NUCLEOTIDE SEQUENCE</scope>
    <source>
        <strain evidence="3">CHK195-4489</strain>
    </source>
</reference>
<dbReference type="InterPro" id="IPR036177">
    <property type="entry name" value="Peptidase_M55_sf"/>
</dbReference>
<sequence length="266" mass="29418">MKIYISSDIEGTCGICSWEETEHGSATADYFRKQMSREAAACAQGALDAGAEEVFVRDAHSSAKNIDPSMLPRRTKLMRGWPGDPFCMMSGLDRTFDAAAFTGYHAWASCSGNPLSHTMTLEMESVKINGAYASEFTINAYIAGYVGIPVIFLSGDRALCDSAAEICPGISTVAVNEGIGNASVSIHPDEAAERIRSTVREALRGDYKNDCRVRMPEHFEVELNYKNHFTAYKYSFYPGAVLEGSRTVRFRSNDYGEILRFFHFCL</sequence>
<organism evidence="3 4">
    <name type="scientific">Candidatus Egerieisoma faecipullorum</name>
    <dbReference type="NCBI Taxonomy" id="2840963"/>
    <lineage>
        <taxon>Bacteria</taxon>
        <taxon>Bacillati</taxon>
        <taxon>Bacillota</taxon>
        <taxon>Clostridia</taxon>
        <taxon>Eubacteriales</taxon>
        <taxon>Clostridiaceae</taxon>
        <taxon>Clostridiaceae incertae sedis</taxon>
        <taxon>Candidatus Egerieisoma</taxon>
    </lineage>
</organism>
<feature type="binding site" evidence="2">
    <location>
        <position position="60"/>
    </location>
    <ligand>
        <name>Zn(2+)</name>
        <dbReference type="ChEBI" id="CHEBI:29105"/>
        <label>2</label>
    </ligand>
</feature>
<comment type="caution">
    <text evidence="3">The sequence shown here is derived from an EMBL/GenBank/DDBJ whole genome shotgun (WGS) entry which is preliminary data.</text>
</comment>
<evidence type="ECO:0000313" key="3">
    <source>
        <dbReference type="EMBL" id="HIU30073.1"/>
    </source>
</evidence>
<keyword evidence="2" id="KW-0862">Zinc</keyword>
<name>A0A9D1I878_9CLOT</name>
<dbReference type="Gene3D" id="3.40.50.10780">
    <property type="entry name" value="Dipeptide transport protein"/>
    <property type="match status" value="1"/>
</dbReference>
<feature type="binding site" evidence="2">
    <location>
        <position position="8"/>
    </location>
    <ligand>
        <name>Zn(2+)</name>
        <dbReference type="ChEBI" id="CHEBI:29105"/>
        <label>2</label>
    </ligand>
</feature>
<dbReference type="AlphaFoldDB" id="A0A9D1I878"/>
<reference evidence="3" key="2">
    <citation type="journal article" date="2021" name="PeerJ">
        <title>Extensive microbial diversity within the chicken gut microbiome revealed by metagenomics and culture.</title>
        <authorList>
            <person name="Gilroy R."/>
            <person name="Ravi A."/>
            <person name="Getino M."/>
            <person name="Pursley I."/>
            <person name="Horton D.L."/>
            <person name="Alikhan N.F."/>
            <person name="Baker D."/>
            <person name="Gharbi K."/>
            <person name="Hall N."/>
            <person name="Watson M."/>
            <person name="Adriaenssens E.M."/>
            <person name="Foster-Nyarko E."/>
            <person name="Jarju S."/>
            <person name="Secka A."/>
            <person name="Antonio M."/>
            <person name="Oren A."/>
            <person name="Chaudhuri R.R."/>
            <person name="La Ragione R."/>
            <person name="Hildebrand F."/>
            <person name="Pallen M.J."/>
        </authorList>
    </citation>
    <scope>NUCLEOTIDE SEQUENCE</scope>
    <source>
        <strain evidence="3">CHK195-4489</strain>
    </source>
</reference>
<dbReference type="InterPro" id="IPR027476">
    <property type="entry name" value="DppA_N"/>
</dbReference>
<dbReference type="GO" id="GO:0046872">
    <property type="term" value="F:metal ion binding"/>
    <property type="evidence" value="ECO:0007669"/>
    <property type="project" value="UniProtKB-KW"/>
</dbReference>
<accession>A0A9D1I878</accession>
<feature type="active site" description="Nucleophile" evidence="1">
    <location>
        <position position="117"/>
    </location>
</feature>
<protein>
    <submittedName>
        <fullName evidence="3">M55 family metallopeptidase</fullName>
    </submittedName>
</protein>
<dbReference type="Proteomes" id="UP000824089">
    <property type="component" value="Unassembled WGS sequence"/>
</dbReference>
<evidence type="ECO:0000256" key="1">
    <source>
        <dbReference type="PIRSR" id="PIRSR015853-1"/>
    </source>
</evidence>
<dbReference type="Gene3D" id="3.30.1360.130">
    <property type="entry name" value="Dipeptide transport protein"/>
    <property type="match status" value="1"/>
</dbReference>
<dbReference type="CDD" id="cd08770">
    <property type="entry name" value="DAP_dppA_3"/>
    <property type="match status" value="1"/>
</dbReference>
<dbReference type="PIRSF" id="PIRSF015853">
    <property type="entry name" value="Pep_DppA"/>
    <property type="match status" value="1"/>
</dbReference>
<dbReference type="Pfam" id="PF04951">
    <property type="entry name" value="Peptidase_M55"/>
    <property type="match status" value="1"/>
</dbReference>